<dbReference type="GO" id="GO:0005524">
    <property type="term" value="F:ATP binding"/>
    <property type="evidence" value="ECO:0007669"/>
    <property type="project" value="UniProtKB-KW"/>
</dbReference>
<comment type="similarity">
    <text evidence="2 9">Belongs to the TCP-1 chaperonin family.</text>
</comment>
<dbReference type="SUPFAM" id="SSF54768">
    <property type="entry name" value="dsRNA-binding domain-like"/>
    <property type="match status" value="1"/>
</dbReference>
<dbReference type="NCBIfam" id="NF041083">
    <property type="entry name" value="thermosome_beta"/>
    <property type="match status" value="1"/>
</dbReference>
<feature type="domain" description="DRBM" evidence="11">
    <location>
        <begin position="150"/>
        <end position="219"/>
    </location>
</feature>
<evidence type="ECO:0000259" key="11">
    <source>
        <dbReference type="PROSITE" id="PS50137"/>
    </source>
</evidence>
<dbReference type="SUPFAM" id="SSF52029">
    <property type="entry name" value="GroEL apical domain-like"/>
    <property type="match status" value="2"/>
</dbReference>
<dbReference type="Gene3D" id="3.30.260.10">
    <property type="entry name" value="TCP-1-like chaperonin intermediate domain"/>
    <property type="match status" value="1"/>
</dbReference>
<dbReference type="InterPro" id="IPR002194">
    <property type="entry name" value="Chaperonin_TCP-1_CS"/>
</dbReference>
<reference evidence="12" key="1">
    <citation type="journal article" date="2014" name="Nat. Genet.">
        <title>Genome and transcriptome of the porcine whipworm Trichuris suis.</title>
        <authorList>
            <person name="Jex A.R."/>
            <person name="Nejsum P."/>
            <person name="Schwarz E.M."/>
            <person name="Hu L."/>
            <person name="Young N.D."/>
            <person name="Hall R.S."/>
            <person name="Korhonen P.K."/>
            <person name="Liao S."/>
            <person name="Thamsborg S."/>
            <person name="Xia J."/>
            <person name="Xu P."/>
            <person name="Wang S."/>
            <person name="Scheerlinck J.P."/>
            <person name="Hofmann A."/>
            <person name="Sternberg P.W."/>
            <person name="Wang J."/>
            <person name="Gasser R.B."/>
        </authorList>
    </citation>
    <scope>NUCLEOTIDE SEQUENCE [LARGE SCALE GENOMIC DNA]</scope>
    <source>
        <strain evidence="12">DCEP-RM93F</strain>
    </source>
</reference>
<evidence type="ECO:0000256" key="6">
    <source>
        <dbReference type="ARBA" id="ARBA00022840"/>
    </source>
</evidence>
<dbReference type="InterPro" id="IPR012719">
    <property type="entry name" value="Chap_CCT_gamma"/>
</dbReference>
<dbReference type="InterPro" id="IPR017998">
    <property type="entry name" value="Chaperone_TCP-1"/>
</dbReference>
<dbReference type="SUPFAM" id="SSF54849">
    <property type="entry name" value="GroEL-intermediate domain like"/>
    <property type="match status" value="2"/>
</dbReference>
<evidence type="ECO:0000256" key="3">
    <source>
        <dbReference type="ARBA" id="ARBA00017187"/>
    </source>
</evidence>
<dbReference type="Gene3D" id="3.50.7.10">
    <property type="entry name" value="GroEL"/>
    <property type="match status" value="1"/>
</dbReference>
<dbReference type="InterPro" id="IPR027409">
    <property type="entry name" value="GroEL-like_apical_dom_sf"/>
</dbReference>
<comment type="subcellular location">
    <subcellularLocation>
        <location evidence="1">Cytoplasm</location>
    </subcellularLocation>
</comment>
<dbReference type="InterPro" id="IPR014720">
    <property type="entry name" value="dsRBD_dom"/>
</dbReference>
<dbReference type="PROSITE" id="PS00995">
    <property type="entry name" value="TCP1_3"/>
    <property type="match status" value="1"/>
</dbReference>
<dbReference type="GO" id="GO:0140662">
    <property type="term" value="F:ATP-dependent protein folding chaperone"/>
    <property type="evidence" value="ECO:0007669"/>
    <property type="project" value="InterPro"/>
</dbReference>
<evidence type="ECO:0000256" key="8">
    <source>
        <dbReference type="PROSITE-ProRule" id="PRU00266"/>
    </source>
</evidence>
<accession>A0A085MW44</accession>
<evidence type="ECO:0000256" key="2">
    <source>
        <dbReference type="ARBA" id="ARBA00008020"/>
    </source>
</evidence>
<dbReference type="InterPro" id="IPR027413">
    <property type="entry name" value="GROEL-like_equatorial_sf"/>
</dbReference>
<evidence type="ECO:0000256" key="9">
    <source>
        <dbReference type="RuleBase" id="RU004187"/>
    </source>
</evidence>
<keyword evidence="7 9" id="KW-0143">Chaperone</keyword>
<evidence type="ECO:0000256" key="4">
    <source>
        <dbReference type="ARBA" id="ARBA00022490"/>
    </source>
</evidence>
<keyword evidence="5 9" id="KW-0547">Nucleotide-binding</keyword>
<evidence type="ECO:0000256" key="1">
    <source>
        <dbReference type="ARBA" id="ARBA00004496"/>
    </source>
</evidence>
<dbReference type="NCBIfam" id="TIGR02344">
    <property type="entry name" value="chap_CCT_gamma"/>
    <property type="match status" value="1"/>
</dbReference>
<keyword evidence="8" id="KW-0694">RNA-binding</keyword>
<protein>
    <recommendedName>
        <fullName evidence="3 10">T-complex protein 1 subunit gamma</fullName>
    </recommendedName>
</protein>
<dbReference type="PANTHER" id="PTHR11353">
    <property type="entry name" value="CHAPERONIN"/>
    <property type="match status" value="1"/>
</dbReference>
<evidence type="ECO:0000256" key="7">
    <source>
        <dbReference type="ARBA" id="ARBA00023186"/>
    </source>
</evidence>
<dbReference type="GO" id="GO:0003723">
    <property type="term" value="F:RNA binding"/>
    <property type="evidence" value="ECO:0007669"/>
    <property type="project" value="UniProtKB-UniRule"/>
</dbReference>
<dbReference type="InterPro" id="IPR053374">
    <property type="entry name" value="TCP-1_chaperonin"/>
</dbReference>
<dbReference type="AlphaFoldDB" id="A0A085MW44"/>
<evidence type="ECO:0000256" key="10">
    <source>
        <dbReference type="RuleBase" id="RU004191"/>
    </source>
</evidence>
<keyword evidence="6 9" id="KW-0067">ATP-binding</keyword>
<evidence type="ECO:0000256" key="5">
    <source>
        <dbReference type="ARBA" id="ARBA00022741"/>
    </source>
</evidence>
<dbReference type="GO" id="GO:0051082">
    <property type="term" value="F:unfolded protein binding"/>
    <property type="evidence" value="ECO:0007669"/>
    <property type="project" value="InterPro"/>
</dbReference>
<dbReference type="Pfam" id="PF00118">
    <property type="entry name" value="Cpn60_TCP1"/>
    <property type="match status" value="2"/>
</dbReference>
<proteinExistence type="inferred from homology"/>
<sequence length="1183" mass="131731">MITARRAVPLILLSNVKNAAVPVEAAQWPLINATEFSELRYDPTYGAYHFWANLRNNQVIMFNRDAAQLNGRMQEGNPQSIEQERPYGYDMTAPEPVGDQLVHEASNPPGFDHVLNEPCVTGQPFGTYPLSYPLSIPNMYSDPDITNIKSPISIMHEMQQKYQISIDFKMTTNQAKRNEHYCTLYLTSCDMEVYAFGCGYRAAVAKQQAAAHMILRLVESSILNLYFFPSSYFNMDGTIYFGFDSVVLKRRLSFKKCSMKKAQVVPLQLSFDITAKIVNNLLLTVCSYRKGQNTFFYVSQAEQSCWDQYRRGQTGAAIYVAQAKGELSMWMTSGNYYAPADNAKWYLNASALNANSTNRSRMLAAKRAVPIILLSENTRQETGREVQLGNIEAARAIAEVMLVDTVGGTVITSDGNAVLREIEVPHPAAKSMIEISRTQDQETGDGTTSVIILAAEILNATEPFLTQGMHPVHIIRALQAALTDVLAHCRDKLGKSININNEEELLHVVRSCIGSNISSAWMNIVMHMAVDAIKVVTVDTPFGKQIDIKRYVRVEKVPGGQIEDSKLIKGVVLNKDIVHASMARRIKNPRVILLDSSLEFHKFESQASFECSDMTSVTSMLETEEKAVKAMCDSIIELKPNLVFCEKGVSDLAQHFLVMKNISVIRRIKRTDSDRLAKVTGATIVHDPADLTERDVGTKASEFYIEKIGDEYFTFVINDKDAKACTLLLRGPNKDILMEMDRSLQDALHVVRNVFLNPKVLPGGGAAEMALAQVIKEKANSIKGEQQFVYRAVADAFEIIPRTLLQNSGADIIRVITALRAKHTEAGNETLGINGITGEMADMNKLNVWDPLTVRVQVYKTAIETAILLLRIDEILSGASFECSDMTSVTSMLETEEKAVKAMCDSIIELKPNLVFCEKGVSDLAQHFLVMKNISVIRRIKRTDSDRLAKVTGATIVHDPADLTERDVGTKASEFYIEKIGDEYFTFVINDKDAKACTLLLRGPNKDILMEMDRSLQDALHVVRNVFLNPKVLPGGGAAEMALAQVIKEKANSIKGEQQFVYRAVADAFEIIPRTLLQNSGADIIRVITALRVKEKFVFVFCNDVYTIFFQKAKHTEAGNETLGINGITGEMADMNKLNVWDPLTVRVQVYKTAIETAILLLRIDEILSGVQKKTDADKSEQN</sequence>
<dbReference type="PRINTS" id="PR00304">
    <property type="entry name" value="TCOMPLEXTCP1"/>
</dbReference>
<dbReference type="Gene3D" id="3.30.160.20">
    <property type="match status" value="1"/>
</dbReference>
<dbReference type="GO" id="GO:0016887">
    <property type="term" value="F:ATP hydrolysis activity"/>
    <property type="evidence" value="ECO:0007669"/>
    <property type="project" value="InterPro"/>
</dbReference>
<dbReference type="Proteomes" id="UP000030758">
    <property type="component" value="Unassembled WGS sequence"/>
</dbReference>
<dbReference type="InterPro" id="IPR002423">
    <property type="entry name" value="Cpn60/GroEL/TCP-1"/>
</dbReference>
<name>A0A085MW44_9BILA</name>
<evidence type="ECO:0000313" key="12">
    <source>
        <dbReference type="EMBL" id="KFD61440.1"/>
    </source>
</evidence>
<dbReference type="Gene3D" id="1.10.560.10">
    <property type="entry name" value="GroEL-like equatorial domain"/>
    <property type="match status" value="2"/>
</dbReference>
<dbReference type="PROSITE" id="PS50137">
    <property type="entry name" value="DS_RBD"/>
    <property type="match status" value="1"/>
</dbReference>
<dbReference type="GO" id="GO:0005832">
    <property type="term" value="C:chaperonin-containing T-complex"/>
    <property type="evidence" value="ECO:0007669"/>
    <property type="project" value="UniProtKB-ARBA"/>
</dbReference>
<organism evidence="12">
    <name type="scientific">Trichuris suis</name>
    <name type="common">pig whipworm</name>
    <dbReference type="NCBI Taxonomy" id="68888"/>
    <lineage>
        <taxon>Eukaryota</taxon>
        <taxon>Metazoa</taxon>
        <taxon>Ecdysozoa</taxon>
        <taxon>Nematoda</taxon>
        <taxon>Enoplea</taxon>
        <taxon>Dorylaimia</taxon>
        <taxon>Trichinellida</taxon>
        <taxon>Trichuridae</taxon>
        <taxon>Trichuris</taxon>
    </lineage>
</organism>
<gene>
    <name evidence="12" type="ORF">M514_26401</name>
</gene>
<dbReference type="SUPFAM" id="SSF48592">
    <property type="entry name" value="GroEL equatorial domain-like"/>
    <property type="match status" value="2"/>
</dbReference>
<dbReference type="CDD" id="cd03337">
    <property type="entry name" value="TCP1_gamma"/>
    <property type="match status" value="1"/>
</dbReference>
<dbReference type="InterPro" id="IPR027410">
    <property type="entry name" value="TCP-1-like_intermed_sf"/>
</dbReference>
<dbReference type="EMBL" id="KL367623">
    <property type="protein sequence ID" value="KFD61440.1"/>
    <property type="molecule type" value="Genomic_DNA"/>
</dbReference>
<keyword evidence="4" id="KW-0963">Cytoplasm</keyword>